<dbReference type="AlphaFoldDB" id="A0A9P7RPA7"/>
<organism evidence="3 4">
    <name type="scientific">Marasmius oreades</name>
    <name type="common">fairy-ring Marasmius</name>
    <dbReference type="NCBI Taxonomy" id="181124"/>
    <lineage>
        <taxon>Eukaryota</taxon>
        <taxon>Fungi</taxon>
        <taxon>Dikarya</taxon>
        <taxon>Basidiomycota</taxon>
        <taxon>Agaricomycotina</taxon>
        <taxon>Agaricomycetes</taxon>
        <taxon>Agaricomycetidae</taxon>
        <taxon>Agaricales</taxon>
        <taxon>Marasmiineae</taxon>
        <taxon>Marasmiaceae</taxon>
        <taxon>Marasmius</taxon>
    </lineage>
</organism>
<dbReference type="GO" id="GO:0016628">
    <property type="term" value="F:oxidoreductase activity, acting on the CH-CH group of donors, NAD or NADP as acceptor"/>
    <property type="evidence" value="ECO:0007669"/>
    <property type="project" value="InterPro"/>
</dbReference>
<dbReference type="Gene3D" id="3.90.180.10">
    <property type="entry name" value="Medium-chain alcohol dehydrogenases, catalytic domain"/>
    <property type="match status" value="1"/>
</dbReference>
<dbReference type="OrthoDB" id="809632at2759"/>
<dbReference type="PANTHER" id="PTHR43205:SF7">
    <property type="entry name" value="PROSTAGLANDIN REDUCTASE 1"/>
    <property type="match status" value="1"/>
</dbReference>
<feature type="domain" description="Alcohol dehydrogenase-like C-terminal" evidence="2">
    <location>
        <begin position="126"/>
        <end position="256"/>
    </location>
</feature>
<dbReference type="KEGG" id="more:E1B28_013230"/>
<reference evidence="3" key="1">
    <citation type="journal article" date="2021" name="Genome Biol. Evol.">
        <title>The assembled and annotated genome of the fairy-ring fungus Marasmius oreades.</title>
        <authorList>
            <person name="Hiltunen M."/>
            <person name="Ament-Velasquez S.L."/>
            <person name="Johannesson H."/>
        </authorList>
    </citation>
    <scope>NUCLEOTIDE SEQUENCE</scope>
    <source>
        <strain evidence="3">03SP1</strain>
    </source>
</reference>
<dbReference type="FunFam" id="3.40.50.720:FF:000121">
    <property type="entry name" value="Prostaglandin reductase 2"/>
    <property type="match status" value="1"/>
</dbReference>
<dbReference type="GeneID" id="66082305"/>
<dbReference type="InterPro" id="IPR045010">
    <property type="entry name" value="MDR_fam"/>
</dbReference>
<evidence type="ECO:0000313" key="4">
    <source>
        <dbReference type="Proteomes" id="UP001049176"/>
    </source>
</evidence>
<sequence>MGGFLIKSLYFSIDPSLRSRLGLVFQEGETIFNWGIGVVLRSEHPEVKFGDRIEGVFNFEEYTIRYGMKGDTAAQCLTRVENRHKLPWSVFVGAIGISGKTAYYGWKEFSHAKAGEVVYVSTGAGAVGSIVIQLAKRDGLKVIASAGSEEKVKLLKDIGVDVAFNYKTTKTSDVLQKEGPIDIYWDNVGGEMLESSLDASSNGARIIICGAISGYNSGNAQPIRNLVQLIYKSITLYGLYVYEYDHKYREEFYQVMPDLIAKGEIKYAEDVTIGLEKVGETILAQQKGLNTGKSIIKVTETE</sequence>
<dbReference type="Gene3D" id="3.40.50.720">
    <property type="entry name" value="NAD(P)-binding Rossmann-like Domain"/>
    <property type="match status" value="1"/>
</dbReference>
<dbReference type="Proteomes" id="UP001049176">
    <property type="component" value="Chromosome 9"/>
</dbReference>
<dbReference type="SUPFAM" id="SSF51735">
    <property type="entry name" value="NAD(P)-binding Rossmann-fold domains"/>
    <property type="match status" value="1"/>
</dbReference>
<keyword evidence="4" id="KW-1185">Reference proteome</keyword>
<dbReference type="SUPFAM" id="SSF50129">
    <property type="entry name" value="GroES-like"/>
    <property type="match status" value="1"/>
</dbReference>
<dbReference type="InterPro" id="IPR036291">
    <property type="entry name" value="NAD(P)-bd_dom_sf"/>
</dbReference>
<gene>
    <name evidence="3" type="ORF">E1B28_013230</name>
</gene>
<dbReference type="CDD" id="cd05288">
    <property type="entry name" value="PGDH"/>
    <property type="match status" value="1"/>
</dbReference>
<keyword evidence="1" id="KW-0560">Oxidoreductase</keyword>
<dbReference type="RefSeq" id="XP_043003720.1">
    <property type="nucleotide sequence ID" value="XM_043158375.1"/>
</dbReference>
<dbReference type="PANTHER" id="PTHR43205">
    <property type="entry name" value="PROSTAGLANDIN REDUCTASE"/>
    <property type="match status" value="1"/>
</dbReference>
<dbReference type="InterPro" id="IPR013149">
    <property type="entry name" value="ADH-like_C"/>
</dbReference>
<comment type="caution">
    <text evidence="3">The sequence shown here is derived from an EMBL/GenBank/DDBJ whole genome shotgun (WGS) entry which is preliminary data.</text>
</comment>
<accession>A0A9P7RPA7</accession>
<evidence type="ECO:0000259" key="2">
    <source>
        <dbReference type="Pfam" id="PF00107"/>
    </source>
</evidence>
<evidence type="ECO:0000313" key="3">
    <source>
        <dbReference type="EMBL" id="KAG7087249.1"/>
    </source>
</evidence>
<protein>
    <recommendedName>
        <fullName evidence="2">Alcohol dehydrogenase-like C-terminal domain-containing protein</fullName>
    </recommendedName>
</protein>
<evidence type="ECO:0000256" key="1">
    <source>
        <dbReference type="ARBA" id="ARBA00023002"/>
    </source>
</evidence>
<dbReference type="EMBL" id="CM032189">
    <property type="protein sequence ID" value="KAG7087249.1"/>
    <property type="molecule type" value="Genomic_DNA"/>
</dbReference>
<dbReference type="InterPro" id="IPR011032">
    <property type="entry name" value="GroES-like_sf"/>
</dbReference>
<dbReference type="Pfam" id="PF00107">
    <property type="entry name" value="ADH_zinc_N"/>
    <property type="match status" value="1"/>
</dbReference>
<name>A0A9P7RPA7_9AGAR</name>
<proteinExistence type="predicted"/>